<dbReference type="RefSeq" id="XP_015410650.1">
    <property type="nucleotide sequence ID" value="XM_015547218.1"/>
</dbReference>
<evidence type="ECO:0000259" key="1">
    <source>
        <dbReference type="PROSITE" id="PS51186"/>
    </source>
</evidence>
<dbReference type="GO" id="GO:0016747">
    <property type="term" value="F:acyltransferase activity, transferring groups other than amino-acyl groups"/>
    <property type="evidence" value="ECO:0007669"/>
    <property type="project" value="InterPro"/>
</dbReference>
<feature type="domain" description="N-acetyltransferase" evidence="1">
    <location>
        <begin position="3"/>
        <end position="206"/>
    </location>
</feature>
<dbReference type="PROSITE" id="PS51186">
    <property type="entry name" value="GNAT"/>
    <property type="match status" value="1"/>
</dbReference>
<dbReference type="InterPro" id="IPR016181">
    <property type="entry name" value="Acyl_CoA_acyltransferase"/>
</dbReference>
<dbReference type="PANTHER" id="PTHR42791:SF17">
    <property type="entry name" value="ACETYLTRANSFERASE, GNAT FAMILY FAMILY (AFU_ORTHOLOGUE AFUA_8G05690)"/>
    <property type="match status" value="1"/>
</dbReference>
<sequence>MPIEILTAASDDGAVLADIFFAAFNTDFDRRILPPTPDVRDWLAAKFNRVSNGQYVNPTGSVLIKAVDTTTGDVVGFAQWKLPSTELPSPGENAEKEKKVLWPKSGDTALRRKHFNAMHEKEEELMGSTPYLSLDMLATHPNFGGRGIGSQLLGWGLEEADIDRKPTFLTATAAGKPLYEKKGFQVVGSNEITEEFVQIYMVRPAKA</sequence>
<dbReference type="AlphaFoldDB" id="A0A0L1JDD8"/>
<dbReference type="CDD" id="cd04301">
    <property type="entry name" value="NAT_SF"/>
    <property type="match status" value="1"/>
</dbReference>
<organism evidence="2 3">
    <name type="scientific">Aspergillus nomiae NRRL (strain ATCC 15546 / NRRL 13137 / CBS 260.88 / M93)</name>
    <dbReference type="NCBI Taxonomy" id="1509407"/>
    <lineage>
        <taxon>Eukaryota</taxon>
        <taxon>Fungi</taxon>
        <taxon>Dikarya</taxon>
        <taxon>Ascomycota</taxon>
        <taxon>Pezizomycotina</taxon>
        <taxon>Eurotiomycetes</taxon>
        <taxon>Eurotiomycetidae</taxon>
        <taxon>Eurotiales</taxon>
        <taxon>Aspergillaceae</taxon>
        <taxon>Aspergillus</taxon>
        <taxon>Aspergillus subgen. Circumdati</taxon>
    </lineage>
</organism>
<accession>A0A0L1JDD8</accession>
<dbReference type="STRING" id="1509407.A0A0L1JDD8"/>
<keyword evidence="3" id="KW-1185">Reference proteome</keyword>
<dbReference type="SUPFAM" id="SSF55729">
    <property type="entry name" value="Acyl-CoA N-acyltransferases (Nat)"/>
    <property type="match status" value="1"/>
</dbReference>
<protein>
    <submittedName>
        <fullName evidence="2">Acetyltransferase, GNAT family</fullName>
    </submittedName>
</protein>
<evidence type="ECO:0000313" key="3">
    <source>
        <dbReference type="Proteomes" id="UP000037505"/>
    </source>
</evidence>
<dbReference type="InterPro" id="IPR052523">
    <property type="entry name" value="Trichothecene_AcTrans"/>
</dbReference>
<dbReference type="Gene3D" id="3.40.630.30">
    <property type="match status" value="1"/>
</dbReference>
<dbReference type="GeneID" id="26803765"/>
<dbReference type="OrthoDB" id="2744543at2759"/>
<reference evidence="2 3" key="1">
    <citation type="submission" date="2014-06" db="EMBL/GenBank/DDBJ databases">
        <title>The Genome of the Aflatoxigenic Filamentous Fungus Aspergillus nomius.</title>
        <authorList>
            <person name="Moore M.G."/>
            <person name="Shannon B.M."/>
            <person name="Brian M.M."/>
        </authorList>
    </citation>
    <scope>NUCLEOTIDE SEQUENCE [LARGE SCALE GENOMIC DNA]</scope>
    <source>
        <strain evidence="2 3">NRRL 13137</strain>
    </source>
</reference>
<gene>
    <name evidence="2" type="ORF">ANOM_001961</name>
</gene>
<name>A0A0L1JDD8_ASPN3</name>
<dbReference type="EMBL" id="JNOM01000025">
    <property type="protein sequence ID" value="KNG89727.1"/>
    <property type="molecule type" value="Genomic_DNA"/>
</dbReference>
<keyword evidence="2" id="KW-0808">Transferase</keyword>
<dbReference type="InterPro" id="IPR000182">
    <property type="entry name" value="GNAT_dom"/>
</dbReference>
<dbReference type="PANTHER" id="PTHR42791">
    <property type="entry name" value="GNAT FAMILY ACETYLTRANSFERASE"/>
    <property type="match status" value="1"/>
</dbReference>
<evidence type="ECO:0000313" key="2">
    <source>
        <dbReference type="EMBL" id="KNG89727.1"/>
    </source>
</evidence>
<dbReference type="Pfam" id="PF13508">
    <property type="entry name" value="Acetyltransf_7"/>
    <property type="match status" value="1"/>
</dbReference>
<dbReference type="Proteomes" id="UP000037505">
    <property type="component" value="Unassembled WGS sequence"/>
</dbReference>
<proteinExistence type="predicted"/>
<comment type="caution">
    <text evidence="2">The sequence shown here is derived from an EMBL/GenBank/DDBJ whole genome shotgun (WGS) entry which is preliminary data.</text>
</comment>